<sequence length="198" mass="22745">MQFRLFSFALIVLNCMDYSHCQTQAHRWRRNKRGKADRRSHFCAVKPYDTQTSSQNLLLLELRPKHGKVAERTVSAWDRKVDRESSSCSLLCFSTTLMQNIPVLGGGDQWGLKCTSMSALVRSAHDCNTTKSQNHQDYPQCPLHAPVTPHLSLVDTETHLHIRKASRTNPRFGFLFPSQPWQKVLTRLLQRPEAQARC</sequence>
<organism evidence="2 3">
    <name type="scientific">Clarias magur</name>
    <name type="common">Asian catfish</name>
    <name type="synonym">Macropteronotus magur</name>
    <dbReference type="NCBI Taxonomy" id="1594786"/>
    <lineage>
        <taxon>Eukaryota</taxon>
        <taxon>Metazoa</taxon>
        <taxon>Chordata</taxon>
        <taxon>Craniata</taxon>
        <taxon>Vertebrata</taxon>
        <taxon>Euteleostomi</taxon>
        <taxon>Actinopterygii</taxon>
        <taxon>Neopterygii</taxon>
        <taxon>Teleostei</taxon>
        <taxon>Ostariophysi</taxon>
        <taxon>Siluriformes</taxon>
        <taxon>Clariidae</taxon>
        <taxon>Clarias</taxon>
    </lineage>
</organism>
<dbReference type="Proteomes" id="UP000727407">
    <property type="component" value="Unassembled WGS sequence"/>
</dbReference>
<proteinExistence type="predicted"/>
<accession>A0A8J4UTN4</accession>
<evidence type="ECO:0000256" key="1">
    <source>
        <dbReference type="SAM" id="SignalP"/>
    </source>
</evidence>
<evidence type="ECO:0000313" key="3">
    <source>
        <dbReference type="Proteomes" id="UP000727407"/>
    </source>
</evidence>
<protein>
    <submittedName>
        <fullName evidence="2">R-spondin-2</fullName>
    </submittedName>
</protein>
<keyword evidence="1" id="KW-0732">Signal</keyword>
<dbReference type="AlphaFoldDB" id="A0A8J4UTN4"/>
<feature type="chain" id="PRO_5035201837" evidence="1">
    <location>
        <begin position="22"/>
        <end position="198"/>
    </location>
</feature>
<comment type="caution">
    <text evidence="2">The sequence shown here is derived from an EMBL/GenBank/DDBJ whole genome shotgun (WGS) entry which is preliminary data.</text>
</comment>
<dbReference type="EMBL" id="QNUK01000040">
    <property type="protein sequence ID" value="KAF5905752.1"/>
    <property type="molecule type" value="Genomic_DNA"/>
</dbReference>
<dbReference type="OrthoDB" id="8963776at2759"/>
<name>A0A8J4UTN4_CLAMG</name>
<reference evidence="2" key="1">
    <citation type="submission" date="2020-07" db="EMBL/GenBank/DDBJ databases">
        <title>Clarias magur genome sequencing, assembly and annotation.</title>
        <authorList>
            <person name="Kushwaha B."/>
            <person name="Kumar R."/>
            <person name="Das P."/>
            <person name="Joshi C.G."/>
            <person name="Kumar D."/>
            <person name="Nagpure N.S."/>
            <person name="Pandey M."/>
            <person name="Agarwal S."/>
            <person name="Srivastava S."/>
            <person name="Singh M."/>
            <person name="Sahoo L."/>
            <person name="Jayasankar P."/>
            <person name="Meher P.K."/>
            <person name="Koringa P.G."/>
            <person name="Iquebal M.A."/>
            <person name="Das S.P."/>
            <person name="Bit A."/>
            <person name="Patnaik S."/>
            <person name="Patel N."/>
            <person name="Shah T.M."/>
            <person name="Hinsu A."/>
            <person name="Jena J.K."/>
        </authorList>
    </citation>
    <scope>NUCLEOTIDE SEQUENCE</scope>
    <source>
        <strain evidence="2">CIFAMagur01</strain>
        <tissue evidence="2">Testis</tissue>
    </source>
</reference>
<gene>
    <name evidence="2" type="primary">rspo2</name>
    <name evidence="2" type="ORF">DAT39_004450</name>
</gene>
<feature type="signal peptide" evidence="1">
    <location>
        <begin position="1"/>
        <end position="21"/>
    </location>
</feature>
<evidence type="ECO:0000313" key="2">
    <source>
        <dbReference type="EMBL" id="KAF5905752.1"/>
    </source>
</evidence>
<keyword evidence="3" id="KW-1185">Reference proteome</keyword>